<dbReference type="GO" id="GO:0003964">
    <property type="term" value="F:RNA-directed DNA polymerase activity"/>
    <property type="evidence" value="ECO:0007669"/>
    <property type="project" value="UniProtKB-KW"/>
</dbReference>
<evidence type="ECO:0000256" key="2">
    <source>
        <dbReference type="ARBA" id="ARBA00022695"/>
    </source>
</evidence>
<evidence type="ECO:0000313" key="10">
    <source>
        <dbReference type="EMBL" id="RDX75125.1"/>
    </source>
</evidence>
<dbReference type="EMBL" id="QJKJ01009938">
    <property type="protein sequence ID" value="RDX75125.1"/>
    <property type="molecule type" value="Genomic_DNA"/>
</dbReference>
<dbReference type="SUPFAM" id="SSF56672">
    <property type="entry name" value="DNA/RNA polymerases"/>
    <property type="match status" value="1"/>
</dbReference>
<keyword evidence="6" id="KW-0695">RNA-directed DNA polymerase</keyword>
<keyword evidence="3" id="KW-0540">Nuclease</keyword>
<evidence type="ECO:0000256" key="4">
    <source>
        <dbReference type="ARBA" id="ARBA00022759"/>
    </source>
</evidence>
<dbReference type="InterPro" id="IPR000477">
    <property type="entry name" value="RT_dom"/>
</dbReference>
<organism evidence="10 11">
    <name type="scientific">Mucuna pruriens</name>
    <name type="common">Velvet bean</name>
    <name type="synonym">Dolichos pruriens</name>
    <dbReference type="NCBI Taxonomy" id="157652"/>
    <lineage>
        <taxon>Eukaryota</taxon>
        <taxon>Viridiplantae</taxon>
        <taxon>Streptophyta</taxon>
        <taxon>Embryophyta</taxon>
        <taxon>Tracheophyta</taxon>
        <taxon>Spermatophyta</taxon>
        <taxon>Magnoliopsida</taxon>
        <taxon>eudicotyledons</taxon>
        <taxon>Gunneridae</taxon>
        <taxon>Pentapetalae</taxon>
        <taxon>rosids</taxon>
        <taxon>fabids</taxon>
        <taxon>Fabales</taxon>
        <taxon>Fabaceae</taxon>
        <taxon>Papilionoideae</taxon>
        <taxon>50 kb inversion clade</taxon>
        <taxon>NPAAA clade</taxon>
        <taxon>indigoferoid/millettioid clade</taxon>
        <taxon>Phaseoleae</taxon>
        <taxon>Mucuna</taxon>
    </lineage>
</organism>
<evidence type="ECO:0000256" key="7">
    <source>
        <dbReference type="SAM" id="MobiDB-lite"/>
    </source>
</evidence>
<proteinExistence type="predicted"/>
<feature type="domain" description="Reverse transcriptase RNase H-like" evidence="9">
    <location>
        <begin position="242"/>
        <end position="343"/>
    </location>
</feature>
<dbReference type="FunFam" id="3.30.70.270:FF:000020">
    <property type="entry name" value="Transposon Tf2-6 polyprotein-like Protein"/>
    <property type="match status" value="1"/>
</dbReference>
<accession>A0A371FA05</accession>
<dbReference type="OrthoDB" id="10055717at2759"/>
<evidence type="ECO:0000259" key="9">
    <source>
        <dbReference type="Pfam" id="PF17917"/>
    </source>
</evidence>
<dbReference type="Pfam" id="PF00078">
    <property type="entry name" value="RVT_1"/>
    <property type="match status" value="1"/>
</dbReference>
<dbReference type="Proteomes" id="UP000257109">
    <property type="component" value="Unassembled WGS sequence"/>
</dbReference>
<dbReference type="PANTHER" id="PTHR37984">
    <property type="entry name" value="PROTEIN CBG26694"/>
    <property type="match status" value="1"/>
</dbReference>
<dbReference type="CDD" id="cd09274">
    <property type="entry name" value="RNase_HI_RT_Ty3"/>
    <property type="match status" value="1"/>
</dbReference>
<feature type="domain" description="Reverse transcriptase" evidence="8">
    <location>
        <begin position="37"/>
        <end position="141"/>
    </location>
</feature>
<protein>
    <submittedName>
        <fullName evidence="10">Retrovirus-related Pol polyprotein</fullName>
    </submittedName>
</protein>
<dbReference type="InterPro" id="IPR043128">
    <property type="entry name" value="Rev_trsase/Diguanyl_cyclase"/>
</dbReference>
<dbReference type="InterPro" id="IPR050951">
    <property type="entry name" value="Retrovirus_Pol_polyprotein"/>
</dbReference>
<evidence type="ECO:0000259" key="8">
    <source>
        <dbReference type="Pfam" id="PF00078"/>
    </source>
</evidence>
<evidence type="ECO:0000256" key="6">
    <source>
        <dbReference type="ARBA" id="ARBA00022918"/>
    </source>
</evidence>
<evidence type="ECO:0000256" key="5">
    <source>
        <dbReference type="ARBA" id="ARBA00022801"/>
    </source>
</evidence>
<dbReference type="PANTHER" id="PTHR37984:SF5">
    <property type="entry name" value="PROTEIN NYNRIN-LIKE"/>
    <property type="match status" value="1"/>
</dbReference>
<dbReference type="GO" id="GO:0004519">
    <property type="term" value="F:endonuclease activity"/>
    <property type="evidence" value="ECO:0007669"/>
    <property type="project" value="UniProtKB-KW"/>
</dbReference>
<dbReference type="CDD" id="cd01647">
    <property type="entry name" value="RT_LTR"/>
    <property type="match status" value="1"/>
</dbReference>
<feature type="non-terminal residue" evidence="10">
    <location>
        <position position="1"/>
    </location>
</feature>
<dbReference type="GO" id="GO:0016787">
    <property type="term" value="F:hydrolase activity"/>
    <property type="evidence" value="ECO:0007669"/>
    <property type="project" value="UniProtKB-KW"/>
</dbReference>
<keyword evidence="2" id="KW-0548">Nucleotidyltransferase</keyword>
<dbReference type="Gene3D" id="3.10.10.10">
    <property type="entry name" value="HIV Type 1 Reverse Transcriptase, subunit A, domain 1"/>
    <property type="match status" value="1"/>
</dbReference>
<feature type="region of interest" description="Disordered" evidence="7">
    <location>
        <begin position="1"/>
        <end position="21"/>
    </location>
</feature>
<dbReference type="Gene3D" id="3.10.20.370">
    <property type="match status" value="1"/>
</dbReference>
<gene>
    <name evidence="10" type="primary">pol</name>
    <name evidence="10" type="ORF">CR513_45032</name>
</gene>
<keyword evidence="1" id="KW-0808">Transferase</keyword>
<sequence length="359" mass="41407">MGKSGSSSAEEVWDDGREESARRDATRKDHFMLPFIDQVLEKLAGKSHYCFLDGFSRYMQIHIALVDQHKTTFTCPFETFAYIRMSFGLCNASSTFQRCMISFFSDLLEDCMEVFMDCFTMYIKSFEACLNNLSRVLLSLHGTEGIVLRHLVSTRGIEVDKSKVDIISSLSNLAFVWEVRSFIGHVGFYRRFIKDFNKIALPLSKLLQKDVDFVFNQPCVDALQELKKRLMFAPILQSLNWELPFELMCNVSNFTLGAVLGQRVKKKLHVITYASRTMDLAQVNYTTTEKKLLEIVFALDKFRSYLLGSKIIVFSNHVTLKFLLKKPDAKSYMIRWMLLLQEFNVKIRDKKGAKNAIAD</sequence>
<evidence type="ECO:0000256" key="1">
    <source>
        <dbReference type="ARBA" id="ARBA00022679"/>
    </source>
</evidence>
<dbReference type="Gene3D" id="3.30.70.270">
    <property type="match status" value="2"/>
</dbReference>
<keyword evidence="5" id="KW-0378">Hydrolase</keyword>
<reference evidence="10" key="1">
    <citation type="submission" date="2018-05" db="EMBL/GenBank/DDBJ databases">
        <title>Draft genome of Mucuna pruriens seed.</title>
        <authorList>
            <person name="Nnadi N.E."/>
            <person name="Vos R."/>
            <person name="Hasami M.H."/>
            <person name="Devisetty U.K."/>
            <person name="Aguiy J.C."/>
        </authorList>
    </citation>
    <scope>NUCLEOTIDE SEQUENCE [LARGE SCALE GENOMIC DNA]</scope>
    <source>
        <strain evidence="10">JCA_2017</strain>
    </source>
</reference>
<evidence type="ECO:0000313" key="11">
    <source>
        <dbReference type="Proteomes" id="UP000257109"/>
    </source>
</evidence>
<comment type="caution">
    <text evidence="10">The sequence shown here is derived from an EMBL/GenBank/DDBJ whole genome shotgun (WGS) entry which is preliminary data.</text>
</comment>
<name>A0A371FA05_MUCPR</name>
<dbReference type="InterPro" id="IPR043502">
    <property type="entry name" value="DNA/RNA_pol_sf"/>
</dbReference>
<dbReference type="Pfam" id="PF17917">
    <property type="entry name" value="RT_RNaseH"/>
    <property type="match status" value="1"/>
</dbReference>
<dbReference type="AlphaFoldDB" id="A0A371FA05"/>
<keyword evidence="4" id="KW-0255">Endonuclease</keyword>
<dbReference type="InterPro" id="IPR041373">
    <property type="entry name" value="RT_RNaseH"/>
</dbReference>
<evidence type="ECO:0000256" key="3">
    <source>
        <dbReference type="ARBA" id="ARBA00022722"/>
    </source>
</evidence>
<keyword evidence="11" id="KW-1185">Reference proteome</keyword>